<evidence type="ECO:0000313" key="3">
    <source>
        <dbReference type="Proteomes" id="UP000321126"/>
    </source>
</evidence>
<accession>A0A5C7BF27</accession>
<evidence type="ECO:0000313" key="2">
    <source>
        <dbReference type="EMBL" id="TXE21696.1"/>
    </source>
</evidence>
<comment type="caution">
    <text evidence="2">The sequence shown here is derived from an EMBL/GenBank/DDBJ whole genome shotgun (WGS) entry which is preliminary data.</text>
</comment>
<dbReference type="Proteomes" id="UP000321126">
    <property type="component" value="Unassembled WGS sequence"/>
</dbReference>
<dbReference type="RefSeq" id="WP_072207280.1">
    <property type="nucleotide sequence ID" value="NZ_VOUQ01000072.1"/>
</dbReference>
<name>A0A5C7BF27_SERMA</name>
<organism evidence="2 3">
    <name type="scientific">Serratia marcescens</name>
    <dbReference type="NCBI Taxonomy" id="615"/>
    <lineage>
        <taxon>Bacteria</taxon>
        <taxon>Pseudomonadati</taxon>
        <taxon>Pseudomonadota</taxon>
        <taxon>Gammaproteobacteria</taxon>
        <taxon>Enterobacterales</taxon>
        <taxon>Yersiniaceae</taxon>
        <taxon>Serratia</taxon>
    </lineage>
</organism>
<evidence type="ECO:0000256" key="1">
    <source>
        <dbReference type="SAM" id="SignalP"/>
    </source>
</evidence>
<protein>
    <recommendedName>
        <fullName evidence="4">Lipoprotein</fullName>
    </recommendedName>
</protein>
<keyword evidence="1" id="KW-0732">Signal</keyword>
<proteinExistence type="predicted"/>
<sequence length="143" mass="15720">MKFKKTTFILSVLVLSGCSLLTPKSEFIPDSINLKEAAVGVPYMAKIDILGGVVIGGEGLERKIGFIIPNDTGLYLRNCQSFYSENATIEPHISDNYNCVEIYGTPTKRGIIKVNIGGRMYGSMVSKSTSFSKTYNLRVKPEN</sequence>
<feature type="chain" id="PRO_5022684225" description="Lipoprotein" evidence="1">
    <location>
        <begin position="22"/>
        <end position="143"/>
    </location>
</feature>
<dbReference type="PROSITE" id="PS51257">
    <property type="entry name" value="PROKAR_LIPOPROTEIN"/>
    <property type="match status" value="1"/>
</dbReference>
<feature type="signal peptide" evidence="1">
    <location>
        <begin position="1"/>
        <end position="21"/>
    </location>
</feature>
<evidence type="ECO:0008006" key="4">
    <source>
        <dbReference type="Google" id="ProtNLM"/>
    </source>
</evidence>
<dbReference type="EMBL" id="VOUQ01000072">
    <property type="protein sequence ID" value="TXE21696.1"/>
    <property type="molecule type" value="Genomic_DNA"/>
</dbReference>
<gene>
    <name evidence="2" type="ORF">FOT62_27655</name>
</gene>
<dbReference type="AlphaFoldDB" id="A0A5C7BF27"/>
<reference evidence="2 3" key="1">
    <citation type="submission" date="2019-07" db="EMBL/GenBank/DDBJ databases">
        <title>Serratia strains were isolated from fresh produce.</title>
        <authorList>
            <person name="Cho G.-S."/>
            <person name="Stein M."/>
            <person name="Lee W."/>
            <person name="Suh S.H."/>
            <person name="Franz C.M.A.P."/>
        </authorList>
    </citation>
    <scope>NUCLEOTIDE SEQUENCE [LARGE SCALE GENOMIC DNA]</scope>
    <source>
        <strain evidence="2 3">S16</strain>
    </source>
</reference>